<dbReference type="NCBIfam" id="NF001952">
    <property type="entry name" value="PRK00733.1-4"/>
    <property type="match status" value="1"/>
</dbReference>
<comment type="subcellular location">
    <subcellularLocation>
        <location evidence="9">Cell membrane</location>
        <topology evidence="9">Multi-pass membrane protein</topology>
    </subcellularLocation>
    <subcellularLocation>
        <location evidence="1">Endomembrane system</location>
        <topology evidence="1">Multi-pass membrane protein</topology>
    </subcellularLocation>
</comment>
<protein>
    <recommendedName>
        <fullName evidence="9">K(+)-insensitive pyrophosphate-energized proton pump</fullName>
        <ecNumber evidence="9">7.1.3.1</ecNumber>
    </recommendedName>
    <alternativeName>
        <fullName evidence="9">Membrane-bound proton-translocating pyrophosphatase</fullName>
    </alternativeName>
    <alternativeName>
        <fullName evidence="9">Pyrophosphate-energized inorganic pyrophosphatase</fullName>
        <shortName evidence="9">H(+)-PPase</shortName>
    </alternativeName>
</protein>
<dbReference type="GO" id="GO:0005886">
    <property type="term" value="C:plasma membrane"/>
    <property type="evidence" value="ECO:0007669"/>
    <property type="project" value="UniProtKB-SubCell"/>
</dbReference>
<comment type="subunit">
    <text evidence="9">Homodimer.</text>
</comment>
<evidence type="ECO:0000256" key="6">
    <source>
        <dbReference type="ARBA" id="ARBA00022989"/>
    </source>
</evidence>
<feature type="transmembrane region" description="Helical" evidence="9">
    <location>
        <begin position="267"/>
        <end position="284"/>
    </location>
</feature>
<keyword evidence="9" id="KW-1003">Cell membrane</keyword>
<comment type="caution">
    <text evidence="10">The sequence shown here is derived from an EMBL/GenBank/DDBJ whole genome shotgun (WGS) entry which is preliminary data.</text>
</comment>
<comment type="similarity">
    <text evidence="9">Belongs to the H(+)-translocating pyrophosphatase (TC 3.A.10) family. K(+)-insensitive subfamily.</text>
</comment>
<dbReference type="Pfam" id="PF03030">
    <property type="entry name" value="H_PPase"/>
    <property type="match status" value="1"/>
</dbReference>
<evidence type="ECO:0000256" key="8">
    <source>
        <dbReference type="ARBA" id="ARBA00023136"/>
    </source>
</evidence>
<comment type="caution">
    <text evidence="9">Lacks conserved residue(s) required for the propagation of feature annotation.</text>
</comment>
<dbReference type="PATRIC" id="fig|1619138.3.peg.915"/>
<dbReference type="PIRSF" id="PIRSF001265">
    <property type="entry name" value="H+-PPase"/>
    <property type="match status" value="1"/>
</dbReference>
<gene>
    <name evidence="9" type="primary">hppA</name>
    <name evidence="10" type="ORF">UV00_C0026G0011</name>
</gene>
<dbReference type="GO" id="GO:0000287">
    <property type="term" value="F:magnesium ion binding"/>
    <property type="evidence" value="ECO:0007669"/>
    <property type="project" value="UniProtKB-UniRule"/>
</dbReference>
<organism evidence="10 11">
    <name type="scientific">candidate division WWE3 bacterium GW2011_GWF1_42_14</name>
    <dbReference type="NCBI Taxonomy" id="1619138"/>
    <lineage>
        <taxon>Bacteria</taxon>
        <taxon>Katanobacteria</taxon>
    </lineage>
</organism>
<dbReference type="GO" id="GO:0009678">
    <property type="term" value="F:diphosphate hydrolysis-driven proton transmembrane transporter activity"/>
    <property type="evidence" value="ECO:0007669"/>
    <property type="project" value="UniProtKB-UniRule"/>
</dbReference>
<evidence type="ECO:0000256" key="2">
    <source>
        <dbReference type="ARBA" id="ARBA00022448"/>
    </source>
</evidence>
<comment type="function">
    <text evidence="9">Proton pump that utilizes the energy of pyrophosphate hydrolysis as the driving force for proton movement across the membrane. Generates a proton motive force.</text>
</comment>
<reference evidence="10 11" key="1">
    <citation type="journal article" date="2015" name="Nature">
        <title>rRNA introns, odd ribosomes, and small enigmatic genomes across a large radiation of phyla.</title>
        <authorList>
            <person name="Brown C.T."/>
            <person name="Hug L.A."/>
            <person name="Thomas B.C."/>
            <person name="Sharon I."/>
            <person name="Castelle C.J."/>
            <person name="Singh A."/>
            <person name="Wilkins M.J."/>
            <person name="Williams K.H."/>
            <person name="Banfield J.F."/>
        </authorList>
    </citation>
    <scope>NUCLEOTIDE SEQUENCE [LARGE SCALE GENOMIC DNA]</scope>
</reference>
<sequence>MRAVKILLMIGLKEFSTFEVASLFGVLGIALMGLYYAFYLRRQILSIALPGGKMQEVWGGIKEGAEAYLASQWKIIRNMIGVLVVVLFLSVWVVQPSIEATEVFGANAKVIVAVGRALAFLAGAMFSAMVGRLGMRMAIDASIRVAALASKEKAPEALKTAYRAGTVTGMLTDGLGLLGGTLIFIFFGKAAPDALLGFGFGGTLLALLMRVGGGIYTKAADVGADLVGKVEAGIPEDDPRNPAVVADLVGDNVGDCAGMAADIFESYEVTIVSSLILGLALASLTGSVKWIVFPLIVRGIGVLSSIIGTAFVKSRNNENPLHTINRGFYTSAAISVVLFAVLAQFYMHEWRAFGSVVIGVILAIVIDHVTGYFTDGAYNPVKKIAEQTKSGAATTILSGLSTGLESSVWSALVIALTIVGAIAIYSGFPPVYVLYGVSLTGIGMLTLTGNNVAMDSFGPISDNAGGIGEMAKIDPKGQAILARLDAAGNTTKAITKGVAIGSAVIAAVSLFGSFITDVEKVRPGTLSGGIRVSEPLVFVGLLIGGALPLLFSSRLIDAVSRAASAIIADVRRQFRIPGILEGTVKPDYATTVAICTKSAQKELLPIALLAVLSSVLVGLLFGVEPLGGFLAGLILSGQLFAVFMSNAGGAWDNAKKYVEEGNFGGKGSEAHKASVVGDTVGDPLKDTAGPALNPLLKVINLISVIIAPLLVVDINPVVKYGLAALILATLAWLLFFQKSDSKNQAFAQE</sequence>
<dbReference type="AlphaFoldDB" id="A0A0G0YIQ3"/>
<feature type="transmembrane region" description="Helical" evidence="9">
    <location>
        <begin position="603"/>
        <end position="623"/>
    </location>
</feature>
<feature type="transmembrane region" description="Helical" evidence="9">
    <location>
        <begin position="110"/>
        <end position="130"/>
    </location>
</feature>
<feature type="transmembrane region" description="Helical" evidence="9">
    <location>
        <begin position="79"/>
        <end position="98"/>
    </location>
</feature>
<feature type="transmembrane region" description="Helical" evidence="9">
    <location>
        <begin position="324"/>
        <end position="346"/>
    </location>
</feature>
<dbReference type="EC" id="7.1.3.1" evidence="9"/>
<feature type="transmembrane region" description="Helical" evidence="9">
    <location>
        <begin position="694"/>
        <end position="711"/>
    </location>
</feature>
<dbReference type="NCBIfam" id="TIGR01104">
    <property type="entry name" value="V_PPase"/>
    <property type="match status" value="1"/>
</dbReference>
<feature type="transmembrane region" description="Helical" evidence="9">
    <location>
        <begin position="432"/>
        <end position="453"/>
    </location>
</feature>
<keyword evidence="6 9" id="KW-1133">Transmembrane helix</keyword>
<name>A0A0G0YIQ3_UNCKA</name>
<dbReference type="GO" id="GO:0012505">
    <property type="term" value="C:endomembrane system"/>
    <property type="evidence" value="ECO:0007669"/>
    <property type="project" value="UniProtKB-SubCell"/>
</dbReference>
<feature type="transmembrane region" description="Helical" evidence="9">
    <location>
        <begin position="20"/>
        <end position="39"/>
    </location>
</feature>
<evidence type="ECO:0000256" key="1">
    <source>
        <dbReference type="ARBA" id="ARBA00004127"/>
    </source>
</evidence>
<feature type="transmembrane region" description="Helical" evidence="9">
    <location>
        <begin position="493"/>
        <end position="515"/>
    </location>
</feature>
<feature type="transmembrane region" description="Helical" evidence="9">
    <location>
        <begin position="717"/>
        <end position="736"/>
    </location>
</feature>
<dbReference type="NCBIfam" id="NF001960">
    <property type="entry name" value="PRK00733.3-5"/>
    <property type="match status" value="1"/>
</dbReference>
<keyword evidence="5 9" id="KW-1278">Translocase</keyword>
<keyword evidence="7 9" id="KW-0406">Ion transport</keyword>
<accession>A0A0G0YIQ3</accession>
<dbReference type="Proteomes" id="UP000033847">
    <property type="component" value="Unassembled WGS sequence"/>
</dbReference>
<evidence type="ECO:0000256" key="9">
    <source>
        <dbReference type="HAMAP-Rule" id="MF_01129"/>
    </source>
</evidence>
<keyword evidence="8 9" id="KW-0472">Membrane</keyword>
<feature type="transmembrane region" description="Helical" evidence="9">
    <location>
        <begin position="408"/>
        <end position="426"/>
    </location>
</feature>
<keyword evidence="9" id="KW-0375">Hydrogen ion transport</keyword>
<feature type="transmembrane region" description="Helical" evidence="9">
    <location>
        <begin position="194"/>
        <end position="211"/>
    </location>
</feature>
<comment type="cofactor">
    <cofactor evidence="9">
        <name>Mg(2+)</name>
        <dbReference type="ChEBI" id="CHEBI:18420"/>
    </cofactor>
</comment>
<feature type="transmembrane region" description="Helical" evidence="9">
    <location>
        <begin position="535"/>
        <end position="551"/>
    </location>
</feature>
<keyword evidence="4 9" id="KW-0460">Magnesium</keyword>
<dbReference type="GO" id="GO:0004427">
    <property type="term" value="F:inorganic diphosphate phosphatase activity"/>
    <property type="evidence" value="ECO:0007669"/>
    <property type="project" value="UniProtKB-UniRule"/>
</dbReference>
<evidence type="ECO:0000313" key="11">
    <source>
        <dbReference type="Proteomes" id="UP000033847"/>
    </source>
</evidence>
<dbReference type="HAMAP" id="MF_01129">
    <property type="entry name" value="PPase_energized_pump"/>
    <property type="match status" value="1"/>
</dbReference>
<evidence type="ECO:0000313" key="10">
    <source>
        <dbReference type="EMBL" id="KKS36607.1"/>
    </source>
</evidence>
<feature type="transmembrane region" description="Helical" evidence="9">
    <location>
        <begin position="167"/>
        <end position="188"/>
    </location>
</feature>
<evidence type="ECO:0000256" key="3">
    <source>
        <dbReference type="ARBA" id="ARBA00022692"/>
    </source>
</evidence>
<feature type="transmembrane region" description="Helical" evidence="9">
    <location>
        <begin position="290"/>
        <end position="312"/>
    </location>
</feature>
<proteinExistence type="inferred from homology"/>
<evidence type="ECO:0000256" key="7">
    <source>
        <dbReference type="ARBA" id="ARBA00023065"/>
    </source>
</evidence>
<feature type="transmembrane region" description="Helical" evidence="9">
    <location>
        <begin position="629"/>
        <end position="647"/>
    </location>
</feature>
<keyword evidence="3 9" id="KW-0812">Transmembrane</keyword>
<evidence type="ECO:0000256" key="5">
    <source>
        <dbReference type="ARBA" id="ARBA00022967"/>
    </source>
</evidence>
<feature type="transmembrane region" description="Helical" evidence="9">
    <location>
        <begin position="352"/>
        <end position="373"/>
    </location>
</feature>
<comment type="catalytic activity">
    <reaction evidence="9">
        <text>diphosphate + H2O + H(+)(in) = 2 phosphate + 2 H(+)(out)</text>
        <dbReference type="Rhea" id="RHEA:13973"/>
        <dbReference type="ChEBI" id="CHEBI:15377"/>
        <dbReference type="ChEBI" id="CHEBI:15378"/>
        <dbReference type="ChEBI" id="CHEBI:33019"/>
        <dbReference type="ChEBI" id="CHEBI:43474"/>
        <dbReference type="EC" id="7.1.3.1"/>
    </reaction>
</comment>
<dbReference type="InterPro" id="IPR004131">
    <property type="entry name" value="PPase-energised_H-pump"/>
</dbReference>
<evidence type="ECO:0000256" key="4">
    <source>
        <dbReference type="ARBA" id="ARBA00022842"/>
    </source>
</evidence>
<dbReference type="PANTHER" id="PTHR31998">
    <property type="entry name" value="K(+)-INSENSITIVE PYROPHOSPHATE-ENERGIZED PROTON PUMP"/>
    <property type="match status" value="1"/>
</dbReference>
<keyword evidence="2 9" id="KW-0813">Transport</keyword>
<feature type="site" description="Determinant of potassium independence" evidence="9">
    <location>
        <position position="492"/>
    </location>
</feature>
<dbReference type="EMBL" id="LCCU01000026">
    <property type="protein sequence ID" value="KKS36607.1"/>
    <property type="molecule type" value="Genomic_DNA"/>
</dbReference>